<dbReference type="GO" id="GO:0030139">
    <property type="term" value="C:endocytic vesicle"/>
    <property type="evidence" value="ECO:0007669"/>
    <property type="project" value="TreeGrafter"/>
</dbReference>
<feature type="region of interest" description="Disordered" evidence="1">
    <location>
        <begin position="938"/>
        <end position="1035"/>
    </location>
</feature>
<evidence type="ECO:0000256" key="1">
    <source>
        <dbReference type="SAM" id="MobiDB-lite"/>
    </source>
</evidence>
<dbReference type="Gene3D" id="1.20.1050.80">
    <property type="entry name" value="VPS9 domain"/>
    <property type="match status" value="1"/>
</dbReference>
<dbReference type="HOGENOM" id="CLU_009189_0_0_1"/>
<dbReference type="AlphaFoldDB" id="A0A0C3DKS5"/>
<dbReference type="EMBL" id="KN822054">
    <property type="protein sequence ID" value="KIM61290.1"/>
    <property type="molecule type" value="Genomic_DNA"/>
</dbReference>
<dbReference type="InParanoid" id="A0A0C3DKS5"/>
<dbReference type="InterPro" id="IPR045046">
    <property type="entry name" value="Vps9-like"/>
</dbReference>
<feature type="domain" description="VPS9" evidence="2">
    <location>
        <begin position="518"/>
        <end position="753"/>
    </location>
</feature>
<evidence type="ECO:0000259" key="2">
    <source>
        <dbReference type="PROSITE" id="PS51205"/>
    </source>
</evidence>
<accession>A0A0C3DKS5</accession>
<dbReference type="PANTHER" id="PTHR23101">
    <property type="entry name" value="RAB GDP/GTP EXCHANGE FACTOR"/>
    <property type="match status" value="1"/>
</dbReference>
<organism evidence="3 4">
    <name type="scientific">Scleroderma citrinum Foug A</name>
    <dbReference type="NCBI Taxonomy" id="1036808"/>
    <lineage>
        <taxon>Eukaryota</taxon>
        <taxon>Fungi</taxon>
        <taxon>Dikarya</taxon>
        <taxon>Basidiomycota</taxon>
        <taxon>Agaricomycotina</taxon>
        <taxon>Agaricomycetes</taxon>
        <taxon>Agaricomycetidae</taxon>
        <taxon>Boletales</taxon>
        <taxon>Sclerodermatineae</taxon>
        <taxon>Sclerodermataceae</taxon>
        <taxon>Scleroderma</taxon>
    </lineage>
</organism>
<dbReference type="GO" id="GO:0016192">
    <property type="term" value="P:vesicle-mediated transport"/>
    <property type="evidence" value="ECO:0007669"/>
    <property type="project" value="InterPro"/>
</dbReference>
<keyword evidence="4" id="KW-1185">Reference proteome</keyword>
<dbReference type="GO" id="GO:0005085">
    <property type="term" value="F:guanyl-nucleotide exchange factor activity"/>
    <property type="evidence" value="ECO:0007669"/>
    <property type="project" value="InterPro"/>
</dbReference>
<feature type="region of interest" description="Disordered" evidence="1">
    <location>
        <begin position="251"/>
        <end position="270"/>
    </location>
</feature>
<dbReference type="InterPro" id="IPR003123">
    <property type="entry name" value="VPS9"/>
</dbReference>
<dbReference type="SUPFAM" id="SSF109993">
    <property type="entry name" value="VPS9 domain"/>
    <property type="match status" value="1"/>
</dbReference>
<gene>
    <name evidence="3" type="ORF">SCLCIDRAFT_1216219</name>
</gene>
<reference evidence="4" key="2">
    <citation type="submission" date="2015-01" db="EMBL/GenBank/DDBJ databases">
        <title>Evolutionary Origins and Diversification of the Mycorrhizal Mutualists.</title>
        <authorList>
            <consortium name="DOE Joint Genome Institute"/>
            <consortium name="Mycorrhizal Genomics Consortium"/>
            <person name="Kohler A."/>
            <person name="Kuo A."/>
            <person name="Nagy L.G."/>
            <person name="Floudas D."/>
            <person name="Copeland A."/>
            <person name="Barry K.W."/>
            <person name="Cichocki N."/>
            <person name="Veneault-Fourrey C."/>
            <person name="LaButti K."/>
            <person name="Lindquist E.A."/>
            <person name="Lipzen A."/>
            <person name="Lundell T."/>
            <person name="Morin E."/>
            <person name="Murat C."/>
            <person name="Riley R."/>
            <person name="Ohm R."/>
            <person name="Sun H."/>
            <person name="Tunlid A."/>
            <person name="Henrissat B."/>
            <person name="Grigoriev I.V."/>
            <person name="Hibbett D.S."/>
            <person name="Martin F."/>
        </authorList>
    </citation>
    <scope>NUCLEOTIDE SEQUENCE [LARGE SCALE GENOMIC DNA]</scope>
    <source>
        <strain evidence="4">Foug A</strain>
    </source>
</reference>
<sequence length="1136" mass="119640">MSSHRDSLFPATSIGRSPVNSIARTASRESLAAHPLLAPSSDTTTLSSNKYVPYTPRQRQATTGSPVLPTVSALPQQQQSANMHALCAARQLQLMNLKAAAQGVGLDAGSVGWAILEKLAHEGDTTEDWAEIWNAVTKGKASLLLPLEQSTGQEKITPEFVRDHTIVFNTTSRDDTPVVALSGLRGHLNDILTLRSTISPRTKYFRELFASPSSRISLLNSLSPLPHYPPESSYPTFTVLEYVASLPIPPKPPKPPLPPRPNPRVATSQAPSRISMPFASLFGQRQSLPVSVPPAQSPAPSAAAGSLLPPSTSPSLSITTSTTTATAATTTVSGSGSDADAPTTISAFTTSTSLSYRHISTSITSALTSDLASSLSAQPPWLVERVQTFAAALFPFVQASVIGGKRKKKMQDLVGSTGGGGYVVNDVIGGAEELAEKIQEFYGVIEAELRRGVQRGTGVSAEQGDVPGQKVEEDEKEDAHVEQEEEEARIRDVLETVEATLCSLLYDRLFIPAGSDDSSHDAALSSRIAALNMLDLSLAHLDLEVDVDANHASDASLDTVIRDCGQTLAQLDLASRTPRDKARVIVSAHKILVEGLGRVPRIRLKARGEDRDAPLPPVIPSKHLDAVTDSTLQVVVSSPGVSSEEPEIQESALFKRSPSPELKTHPPDLRTPSPTTPTPAATATSTAAPISGDVLLPLLIFSVVKANPPNLVSHLLFTQRFRNHSVGGEEGYCLVNLMAVAEFLENVDLGVLGLGGSDRATSTEDLTPIPVARAVLSTSPLSSYPPQEMSNIPDGMPPSLRGRVEQGVDVIAGSANKVISGVFDTSFGVLRALMPEQSLPGSATAAGAGVGTGGAADGGTTATSVVTDTGEAPSALTSAAASTGTSAGAGAWGTGVRLLRRESGFSISSLAASLPGAVAQGARSRAASRADEVGQRELVEVVSRPASVRSGGEDVRSNEGDEEEQDDEDDEGEGGDGEQEGETDSESESENGTEEGDIRDTRSIKSFENMMRSSRKKRRRPASFSSAAAPPHGGIAARKSLADRLNSVRGLSRLSHHEGSNTKGIPLRSATYLSESGSATRSAPAPGSALGVRLPLPNRRFIECAEDDLKVSEVRELLMEYRQLVDAVRSIDGFEE</sequence>
<evidence type="ECO:0000313" key="3">
    <source>
        <dbReference type="EMBL" id="KIM61290.1"/>
    </source>
</evidence>
<feature type="compositionally biased region" description="Basic and acidic residues" evidence="1">
    <location>
        <begin position="996"/>
        <end position="1005"/>
    </location>
</feature>
<dbReference type="GO" id="GO:0005829">
    <property type="term" value="C:cytosol"/>
    <property type="evidence" value="ECO:0007669"/>
    <property type="project" value="TreeGrafter"/>
</dbReference>
<name>A0A0C3DKS5_9AGAM</name>
<feature type="region of interest" description="Disordered" evidence="1">
    <location>
        <begin position="638"/>
        <end position="685"/>
    </location>
</feature>
<dbReference type="GO" id="GO:0031267">
    <property type="term" value="F:small GTPase binding"/>
    <property type="evidence" value="ECO:0007669"/>
    <property type="project" value="TreeGrafter"/>
</dbReference>
<reference evidence="3 4" key="1">
    <citation type="submission" date="2014-04" db="EMBL/GenBank/DDBJ databases">
        <authorList>
            <consortium name="DOE Joint Genome Institute"/>
            <person name="Kuo A."/>
            <person name="Kohler A."/>
            <person name="Nagy L.G."/>
            <person name="Floudas D."/>
            <person name="Copeland A."/>
            <person name="Barry K.W."/>
            <person name="Cichocki N."/>
            <person name="Veneault-Fourrey C."/>
            <person name="LaButti K."/>
            <person name="Lindquist E.A."/>
            <person name="Lipzen A."/>
            <person name="Lundell T."/>
            <person name="Morin E."/>
            <person name="Murat C."/>
            <person name="Sun H."/>
            <person name="Tunlid A."/>
            <person name="Henrissat B."/>
            <person name="Grigoriev I.V."/>
            <person name="Hibbett D.S."/>
            <person name="Martin F."/>
            <person name="Nordberg H.P."/>
            <person name="Cantor M.N."/>
            <person name="Hua S.X."/>
        </authorList>
    </citation>
    <scope>NUCLEOTIDE SEQUENCE [LARGE SCALE GENOMIC DNA]</scope>
    <source>
        <strain evidence="3 4">Foug A</strain>
    </source>
</reference>
<dbReference type="STRING" id="1036808.A0A0C3DKS5"/>
<dbReference type="Proteomes" id="UP000053989">
    <property type="component" value="Unassembled WGS sequence"/>
</dbReference>
<proteinExistence type="predicted"/>
<feature type="compositionally biased region" description="Basic and acidic residues" evidence="1">
    <location>
        <begin position="470"/>
        <end position="483"/>
    </location>
</feature>
<evidence type="ECO:0000313" key="4">
    <source>
        <dbReference type="Proteomes" id="UP000053989"/>
    </source>
</evidence>
<feature type="compositionally biased region" description="Low complexity" evidence="1">
    <location>
        <begin position="298"/>
        <end position="322"/>
    </location>
</feature>
<dbReference type="OrthoDB" id="10264848at2759"/>
<dbReference type="Pfam" id="PF02204">
    <property type="entry name" value="VPS9"/>
    <property type="match status" value="1"/>
</dbReference>
<feature type="region of interest" description="Disordered" evidence="1">
    <location>
        <begin position="289"/>
        <end position="322"/>
    </location>
</feature>
<protein>
    <recommendedName>
        <fullName evidence="2">VPS9 domain-containing protein</fullName>
    </recommendedName>
</protein>
<dbReference type="PROSITE" id="PS51205">
    <property type="entry name" value="VPS9"/>
    <property type="match status" value="1"/>
</dbReference>
<feature type="region of interest" description="Disordered" evidence="1">
    <location>
        <begin position="456"/>
        <end position="483"/>
    </location>
</feature>
<feature type="compositionally biased region" description="Acidic residues" evidence="1">
    <location>
        <begin position="960"/>
        <end position="995"/>
    </location>
</feature>
<feature type="compositionally biased region" description="Low complexity" evidence="1">
    <location>
        <begin position="1022"/>
        <end position="1031"/>
    </location>
</feature>
<dbReference type="InterPro" id="IPR037191">
    <property type="entry name" value="VPS9_dom_sf"/>
</dbReference>
<dbReference type="PANTHER" id="PTHR23101:SF25">
    <property type="entry name" value="GTPASE-ACTIVATING PROTEIN AND VPS9 DOMAIN-CONTAINING PROTEIN 1"/>
    <property type="match status" value="1"/>
</dbReference>
<feature type="compositionally biased region" description="Pro residues" evidence="1">
    <location>
        <begin position="251"/>
        <end position="262"/>
    </location>
</feature>